<evidence type="ECO:0000313" key="1">
    <source>
        <dbReference type="EMBL" id="CAG9330607.1"/>
    </source>
</evidence>
<comment type="caution">
    <text evidence="1">The sequence shown here is derived from an EMBL/GenBank/DDBJ whole genome shotgun (WGS) entry which is preliminary data.</text>
</comment>
<dbReference type="AlphaFoldDB" id="A0AAU9KBP0"/>
<reference evidence="1" key="1">
    <citation type="submission" date="2021-09" db="EMBL/GenBank/DDBJ databases">
        <authorList>
            <consortium name="AG Swart"/>
            <person name="Singh M."/>
            <person name="Singh A."/>
            <person name="Seah K."/>
            <person name="Emmerich C."/>
        </authorList>
    </citation>
    <scope>NUCLEOTIDE SEQUENCE</scope>
    <source>
        <strain evidence="1">ATCC30299</strain>
    </source>
</reference>
<protein>
    <submittedName>
        <fullName evidence="1">Uncharacterized protein</fullName>
    </submittedName>
</protein>
<organism evidence="1 2">
    <name type="scientific">Blepharisma stoltei</name>
    <dbReference type="NCBI Taxonomy" id="1481888"/>
    <lineage>
        <taxon>Eukaryota</taxon>
        <taxon>Sar</taxon>
        <taxon>Alveolata</taxon>
        <taxon>Ciliophora</taxon>
        <taxon>Postciliodesmatophora</taxon>
        <taxon>Heterotrichea</taxon>
        <taxon>Heterotrichida</taxon>
        <taxon>Blepharismidae</taxon>
        <taxon>Blepharisma</taxon>
    </lineage>
</organism>
<dbReference type="EMBL" id="CAJZBQ010000051">
    <property type="protein sequence ID" value="CAG9330607.1"/>
    <property type="molecule type" value="Genomic_DNA"/>
</dbReference>
<evidence type="ECO:0000313" key="2">
    <source>
        <dbReference type="Proteomes" id="UP001162131"/>
    </source>
</evidence>
<dbReference type="Proteomes" id="UP001162131">
    <property type="component" value="Unassembled WGS sequence"/>
</dbReference>
<proteinExistence type="predicted"/>
<keyword evidence="2" id="KW-1185">Reference proteome</keyword>
<sequence length="89" mass="10434">MPQLPQIEIPIIASVLMPEPPLSSIPKIPLAPSQFVPESTWNLHAWVSDKSAWLKEIFSRQWLIEKLEMLFFDCMIKWLVINKEKKKSF</sequence>
<gene>
    <name evidence="1" type="ORF">BSTOLATCC_MIC51189</name>
</gene>
<name>A0AAU9KBP0_9CILI</name>
<accession>A0AAU9KBP0</accession>